<dbReference type="AlphaFoldDB" id="X1SFZ7"/>
<organism evidence="2">
    <name type="scientific">marine sediment metagenome</name>
    <dbReference type="NCBI Taxonomy" id="412755"/>
    <lineage>
        <taxon>unclassified sequences</taxon>
        <taxon>metagenomes</taxon>
        <taxon>ecological metagenomes</taxon>
    </lineage>
</organism>
<reference evidence="2" key="1">
    <citation type="journal article" date="2014" name="Front. Microbiol.">
        <title>High frequency of phylogenetically diverse reductive dehalogenase-homologous genes in deep subseafloor sedimentary metagenomes.</title>
        <authorList>
            <person name="Kawai M."/>
            <person name="Futagami T."/>
            <person name="Toyoda A."/>
            <person name="Takaki Y."/>
            <person name="Nishi S."/>
            <person name="Hori S."/>
            <person name="Arai W."/>
            <person name="Tsubouchi T."/>
            <person name="Morono Y."/>
            <person name="Uchiyama I."/>
            <person name="Ito T."/>
            <person name="Fujiyama A."/>
            <person name="Inagaki F."/>
            <person name="Takami H."/>
        </authorList>
    </citation>
    <scope>NUCLEOTIDE SEQUENCE</scope>
    <source>
        <strain evidence="2">Expedition CK06-06</strain>
    </source>
</reference>
<accession>X1SFZ7</accession>
<feature type="domain" description="Uncharacterized protein TP-0789" evidence="1">
    <location>
        <begin position="2"/>
        <end position="102"/>
    </location>
</feature>
<evidence type="ECO:0000259" key="1">
    <source>
        <dbReference type="Pfam" id="PF17131"/>
    </source>
</evidence>
<name>X1SFZ7_9ZZZZ</name>
<dbReference type="Gene3D" id="2.50.20.10">
    <property type="entry name" value="Lipoprotein localisation LolA/LolB/LppX"/>
    <property type="match status" value="1"/>
</dbReference>
<comment type="caution">
    <text evidence="2">The sequence shown here is derived from an EMBL/GenBank/DDBJ whole genome shotgun (WGS) entry which is preliminary data.</text>
</comment>
<evidence type="ECO:0000313" key="2">
    <source>
        <dbReference type="EMBL" id="GAI74345.1"/>
    </source>
</evidence>
<dbReference type="InterPro" id="IPR033399">
    <property type="entry name" value="TP_0789-like"/>
</dbReference>
<protein>
    <recommendedName>
        <fullName evidence="1">Uncharacterized protein TP-0789 domain-containing protein</fullName>
    </recommendedName>
</protein>
<dbReference type="EMBL" id="BARW01007625">
    <property type="protein sequence ID" value="GAI74345.1"/>
    <property type="molecule type" value="Genomic_DNA"/>
</dbReference>
<sequence length="109" mass="13120">DKTFYVLKNIPKDSDKVEFSYYKAWVHKETFLAVKIEYFDRKGEKYREYEALKVDKVEGYPTVTKSRMKDLRTGSETILGYTQVKYNIGLPEKIFTERYLRRPPTKYLK</sequence>
<dbReference type="CDD" id="cd16329">
    <property type="entry name" value="LolA_like"/>
    <property type="match status" value="1"/>
</dbReference>
<proteinExistence type="predicted"/>
<gene>
    <name evidence="2" type="ORF">S12H4_15827</name>
</gene>
<feature type="non-terminal residue" evidence="2">
    <location>
        <position position="1"/>
    </location>
</feature>
<dbReference type="Pfam" id="PF17131">
    <property type="entry name" value="LolA_like"/>
    <property type="match status" value="1"/>
</dbReference>